<dbReference type="OrthoDB" id="5787087at2"/>
<reference evidence="3" key="2">
    <citation type="submission" date="2016-06" db="EMBL/GenBank/DDBJ databases">
        <authorList>
            <person name="Kjaerup R.B."/>
            <person name="Dalgaard T.S."/>
            <person name="Juul-Madsen H.R."/>
        </authorList>
    </citation>
    <scope>NUCLEOTIDE SEQUENCE [LARGE SCALE GENOMIC DNA]</scope>
    <source>
        <strain evidence="3">ATCC 49129</strain>
    </source>
</reference>
<evidence type="ECO:0000313" key="6">
    <source>
        <dbReference type="Proteomes" id="UP000078572"/>
    </source>
</evidence>
<dbReference type="EMBL" id="CP016022">
    <property type="protein sequence ID" value="ANJ72178.1"/>
    <property type="molecule type" value="Genomic_DNA"/>
</dbReference>
<reference evidence="2 5" key="1">
    <citation type="submission" date="2015-09" db="EMBL/GenBank/DDBJ databases">
        <authorList>
            <person name="Xu Y."/>
            <person name="Nagy A."/>
            <person name="Liu N.T."/>
            <person name="Nou X."/>
        </authorList>
    </citation>
    <scope>NUCLEOTIDE SEQUENCE [LARGE SCALE GENOMIC DNA]</scope>
    <source>
        <strain evidence="2 5">FC1138</strain>
    </source>
</reference>
<dbReference type="STRING" id="190721.ACS15_1563"/>
<dbReference type="GeneID" id="61525719"/>
<sequence>MDSDLNTISRRIIELQIEHRDLDFLIDKLASEIDHDELQLRRLKKRKLKLKDAITLLQLQLEPDVPA</sequence>
<dbReference type="InterPro" id="IPR038444">
    <property type="entry name" value="DUF465_sf"/>
</dbReference>
<name>A0A191ZVR6_9RALS</name>
<dbReference type="PATRIC" id="fig|190721.6.peg.1553"/>
<dbReference type="EMBL" id="JABBZM010000003">
    <property type="protein sequence ID" value="NMV37268.1"/>
    <property type="molecule type" value="Genomic_DNA"/>
</dbReference>
<evidence type="ECO:0000313" key="3">
    <source>
        <dbReference type="EMBL" id="ANJ72178.1"/>
    </source>
</evidence>
<reference evidence="4 7" key="4">
    <citation type="submission" date="2020-04" db="EMBL/GenBank/DDBJ databases">
        <title>Ralstonia insidiosa genome sequencing and assembly.</title>
        <authorList>
            <person name="Martins R.C.R."/>
            <person name="Perdigao-Neto L.V."/>
            <person name="Levin A.S.S."/>
            <person name="Costa S.F."/>
        </authorList>
    </citation>
    <scope>NUCLEOTIDE SEQUENCE [LARGE SCALE GENOMIC DNA]</scope>
    <source>
        <strain evidence="4 7">5047</strain>
    </source>
</reference>
<reference evidence="6" key="3">
    <citation type="submission" date="2016-06" db="EMBL/GenBank/DDBJ databases">
        <authorList>
            <person name="Xu Y."/>
            <person name="Nagy A."/>
            <person name="Yan X."/>
            <person name="Kim S.W."/>
            <person name="Haley B."/>
            <person name="Liu N.T."/>
            <person name="Nou X."/>
        </authorList>
    </citation>
    <scope>NUCLEOTIDE SEQUENCE [LARGE SCALE GENOMIC DNA]</scope>
    <source>
        <strain evidence="6">ATCC 49129</strain>
    </source>
</reference>
<evidence type="ECO:0000313" key="5">
    <source>
        <dbReference type="Proteomes" id="UP000077927"/>
    </source>
</evidence>
<dbReference type="Proteomes" id="UP000077927">
    <property type="component" value="Chromosome 1"/>
</dbReference>
<feature type="coiled-coil region" evidence="1">
    <location>
        <begin position="26"/>
        <end position="60"/>
    </location>
</feature>
<dbReference type="Gene3D" id="6.10.280.50">
    <property type="match status" value="1"/>
</dbReference>
<dbReference type="AlphaFoldDB" id="A0A191ZVR6"/>
<dbReference type="RefSeq" id="WP_021194625.1">
    <property type="nucleotide sequence ID" value="NZ_CP012605.1"/>
</dbReference>
<dbReference type="Proteomes" id="UP000575469">
    <property type="component" value="Unassembled WGS sequence"/>
</dbReference>
<proteinExistence type="predicted"/>
<evidence type="ECO:0000313" key="4">
    <source>
        <dbReference type="EMBL" id="NMV37268.1"/>
    </source>
</evidence>
<dbReference type="Pfam" id="PF04325">
    <property type="entry name" value="DUF465"/>
    <property type="match status" value="1"/>
</dbReference>
<dbReference type="KEGG" id="rin:ACS15_1563"/>
<keyword evidence="6" id="KW-1185">Reference proteome</keyword>
<organism evidence="3 6">
    <name type="scientific">Ralstonia insidiosa</name>
    <dbReference type="NCBI Taxonomy" id="190721"/>
    <lineage>
        <taxon>Bacteria</taxon>
        <taxon>Pseudomonadati</taxon>
        <taxon>Pseudomonadota</taxon>
        <taxon>Betaproteobacteria</taxon>
        <taxon>Burkholderiales</taxon>
        <taxon>Burkholderiaceae</taxon>
        <taxon>Ralstonia</taxon>
    </lineage>
</organism>
<evidence type="ECO:0000256" key="1">
    <source>
        <dbReference type="SAM" id="Coils"/>
    </source>
</evidence>
<dbReference type="Proteomes" id="UP000078572">
    <property type="component" value="Chromosome 1"/>
</dbReference>
<accession>A0A191ZVR6</accession>
<protein>
    <submittedName>
        <fullName evidence="4">DUF465 domain-containing protein</fullName>
    </submittedName>
</protein>
<gene>
    <name evidence="3" type="ORF">A9Y76_06750</name>
    <name evidence="2" type="ORF">ACS15_1563</name>
    <name evidence="4" type="ORF">HGR00_05050</name>
</gene>
<evidence type="ECO:0000313" key="2">
    <source>
        <dbReference type="EMBL" id="ANH74874.1"/>
    </source>
</evidence>
<dbReference type="EMBL" id="CP012605">
    <property type="protein sequence ID" value="ANH74874.1"/>
    <property type="molecule type" value="Genomic_DNA"/>
</dbReference>
<keyword evidence="1" id="KW-0175">Coiled coil</keyword>
<dbReference type="InterPro" id="IPR007420">
    <property type="entry name" value="DUF465"/>
</dbReference>
<evidence type="ECO:0000313" key="7">
    <source>
        <dbReference type="Proteomes" id="UP000575469"/>
    </source>
</evidence>